<feature type="transmembrane region" description="Helical" evidence="1">
    <location>
        <begin position="63"/>
        <end position="81"/>
    </location>
</feature>
<dbReference type="AlphaFoldDB" id="A0A9Q0R123"/>
<dbReference type="PANTHER" id="PTHR34189:SF18">
    <property type="entry name" value="SERINE_THREONINE-KINASE RLCKVII PROTEIN"/>
    <property type="match status" value="1"/>
</dbReference>
<organism evidence="2 3">
    <name type="scientific">Protea cynaroides</name>
    <dbReference type="NCBI Taxonomy" id="273540"/>
    <lineage>
        <taxon>Eukaryota</taxon>
        <taxon>Viridiplantae</taxon>
        <taxon>Streptophyta</taxon>
        <taxon>Embryophyta</taxon>
        <taxon>Tracheophyta</taxon>
        <taxon>Spermatophyta</taxon>
        <taxon>Magnoliopsida</taxon>
        <taxon>Proteales</taxon>
        <taxon>Proteaceae</taxon>
        <taxon>Protea</taxon>
    </lineage>
</organism>
<keyword evidence="1" id="KW-0472">Membrane</keyword>
<dbReference type="OrthoDB" id="1191655at2759"/>
<accession>A0A9Q0R123</accession>
<dbReference type="Proteomes" id="UP001141806">
    <property type="component" value="Unassembled WGS sequence"/>
</dbReference>
<proteinExistence type="predicted"/>
<evidence type="ECO:0000256" key="1">
    <source>
        <dbReference type="SAM" id="Phobius"/>
    </source>
</evidence>
<evidence type="ECO:0000313" key="3">
    <source>
        <dbReference type="Proteomes" id="UP001141806"/>
    </source>
</evidence>
<dbReference type="PANTHER" id="PTHR34189">
    <property type="entry name" value="TRANSMEMBRANE PROTEIN"/>
    <property type="match status" value="1"/>
</dbReference>
<sequence length="150" mass="16896">MRRESSSLAPPDQYRITVSMPQMRSSLAQKMNYTEEGLPISDPRSIASKKESSHYRSSHSKKWIHVILLILFICWIILWWFSHPVNVVIEDGSIVAVHRLMALSMFDTQDNLPTMLSPAPSMAMVPQEMNNGSEAPTICLAEGRLISNPA</sequence>
<dbReference type="EMBL" id="JAMYWD010000002">
    <property type="protein sequence ID" value="KAJ4979092.1"/>
    <property type="molecule type" value="Genomic_DNA"/>
</dbReference>
<comment type="caution">
    <text evidence="2">The sequence shown here is derived from an EMBL/GenBank/DDBJ whole genome shotgun (WGS) entry which is preliminary data.</text>
</comment>
<reference evidence="2" key="1">
    <citation type="journal article" date="2023" name="Plant J.">
        <title>The genome of the king protea, Protea cynaroides.</title>
        <authorList>
            <person name="Chang J."/>
            <person name="Duong T.A."/>
            <person name="Schoeman C."/>
            <person name="Ma X."/>
            <person name="Roodt D."/>
            <person name="Barker N."/>
            <person name="Li Z."/>
            <person name="Van de Peer Y."/>
            <person name="Mizrachi E."/>
        </authorList>
    </citation>
    <scope>NUCLEOTIDE SEQUENCE</scope>
    <source>
        <tissue evidence="2">Young leaves</tissue>
    </source>
</reference>
<keyword evidence="1" id="KW-0812">Transmembrane</keyword>
<gene>
    <name evidence="2" type="ORF">NE237_009872</name>
</gene>
<keyword evidence="1" id="KW-1133">Transmembrane helix</keyword>
<evidence type="ECO:0000313" key="2">
    <source>
        <dbReference type="EMBL" id="KAJ4979092.1"/>
    </source>
</evidence>
<name>A0A9Q0R123_9MAGN</name>
<protein>
    <submittedName>
        <fullName evidence="2">Uncharacterized protein</fullName>
    </submittedName>
</protein>
<keyword evidence="3" id="KW-1185">Reference proteome</keyword>